<feature type="compositionally biased region" description="Polar residues" evidence="1">
    <location>
        <begin position="1810"/>
        <end position="1822"/>
    </location>
</feature>
<proteinExistence type="predicted"/>
<feature type="region of interest" description="Disordered" evidence="1">
    <location>
        <begin position="1349"/>
        <end position="1369"/>
    </location>
</feature>
<feature type="region of interest" description="Disordered" evidence="1">
    <location>
        <begin position="866"/>
        <end position="894"/>
    </location>
</feature>
<dbReference type="Pfam" id="PF13155">
    <property type="entry name" value="Toprim_2"/>
    <property type="match status" value="1"/>
</dbReference>
<dbReference type="Proteomes" id="UP000183629">
    <property type="component" value="Unassembled WGS sequence"/>
</dbReference>
<name>A0A1I7FBG2_9STRE</name>
<protein>
    <submittedName>
        <fullName evidence="3">DNA primase</fullName>
    </submittedName>
</protein>
<dbReference type="Pfam" id="PF18813">
    <property type="entry name" value="PBECR4"/>
    <property type="match status" value="1"/>
</dbReference>
<dbReference type="InterPro" id="IPR041420">
    <property type="entry name" value="PBECR4"/>
</dbReference>
<accession>A0A1I7FBG2</accession>
<evidence type="ECO:0000313" key="4">
    <source>
        <dbReference type="Proteomes" id="UP000183629"/>
    </source>
</evidence>
<feature type="domain" description="Phage-Barnase-EndoU-ColicinE5/D-RelE like nuclease 4" evidence="2">
    <location>
        <begin position="937"/>
        <end position="1103"/>
    </location>
</feature>
<dbReference type="GO" id="GO:0006260">
    <property type="term" value="P:DNA replication"/>
    <property type="evidence" value="ECO:0007669"/>
    <property type="project" value="InterPro"/>
</dbReference>
<dbReference type="InterPro" id="IPR036977">
    <property type="entry name" value="DNA_primase_Znf_CHC2"/>
</dbReference>
<feature type="region of interest" description="Disordered" evidence="1">
    <location>
        <begin position="1809"/>
        <end position="1832"/>
    </location>
</feature>
<sequence length="1832" mass="208244">MPEKETRAKSRRERIEIARSRDILDVADELNIELIQSGRDYRWKEHDSLVISPDKNLWKWFSRNLGGDVISLVETIKETDFNQSVNFLNDGEFKTFQRVERSEEPFNYYLKPYEQSFIEARNYLKEVRGVSDDTINFFLEKGVLAQANAKLNDSIEPVVVFKTLSSSGEVVGANLQGIEENFEKWPERGYAKKIIRNSDGMNGLHVDIGQPNRLVFAESPIDLMSYYELHKDTLQDVRLVSMDGLKEATIGRHLAELQAELSGRDLRWSREELASGLTTAVDNNYFTDGKHADVITLAVDNDEAGRNFITSLQTKGVGLTVDIPELPEGQEKADWNSYLQQENKEEQDFQNQFDRQSFAEAMGLMQKYSPEEVLNESNSYHDDIRYQSLLIDLEKVKTDPMYRFIERYINRDIDREALSQFSAQDFITIAKEHSLLNEEPSVEPWKALTVTQPVNSYTVSTDSLSKEFDNVSDLYQFVEESLKRPQRQELSSLLSEPDRGTPLDILMAIDSAAGGDFNVEVNGQSILDLFPDGINEEATEIYSRSSAEIEGTTMEPLPVENGEEVETPEIEKRLLSELQESLSNEGDLVSTIASDGSVLYTNTVNFDQEYSLNLEVHSPEEVDNLSDIKAPWTLEVTRDNHSLGYLAYGEDWGNDFNVEEELVNLDSWVTRNQVENHLYSQEEVNSFLEPLTAEKEAVGELKSYGTFIIDDDYLERRYGSVEHDNSIRTAIEQLSNLIGFDNMPTNDQETEWVHTKKVDFEGTQLILDVYSSSEDKIFEGKNQKNNWSIAVLGENGPLGFLTYGEAWLDDINPGTSLRDKLTDLQTWITEGSIGKHLYTQQDYNQFSASLKEKALSQSQELNTGGELFNRSSSSLGDDSPGAAPKPVEYETQPNFPTNVPLHFNIDRNIKSNYRLHQGYSYPKNRDIRNMNAYAEGIQKSANWYLNELANSTVTYFYADGEEPKALQVEFKKRHWMHLTGLSPIYLDRLDSVSETFIDEIASGKTTFSNIAVGTGFLDKIQVLPILPEILETDSFVFDDLSSIEKFGRLDASAAIRSDDKNMVLAFQVDDKDEMFPASLMKPGKKLNLEMDTLSQEKTILGVIVEKDGRTKVHRVNENYIKDNGEEMKSIVENRQFEEVETPEPTQPEVTPEAFTSVLDAVYHNGSQIGRDNRENIPEALYPAWDKYYDYVEQHDDNLRKIMEVADNDKLLDKTSDFYREWSQDDIYDNHYHVRLQNLPEGITLPFSETDFIDYQDFAKELYHQNQRSQAGDEVTNATVNFAIYAPGGDLIKEGVSYHIGEESKPISQLLGLGYRRLTGYQDLAQMDDDVLSQLENQVLNQTIAEDMAEGVPTTSRETRQEVTASHNEAKTITSEREVLRNHFKHRVEEILNESPAQNQGNHRTGDIIINSTVAKNNSVIINSGTISNRQTNNTTVHKTPSSPKKLSEPIDYQKASAHELSQVAFQKIREYTQSPKELAEYLDFMSKFPTLSPRNVALIQAQWPGANAVATYNQWQAMGDSLGLSKEDVMQTKATYTNKRTGQTKEVVHNSLSVKAGETSRIRLFRPQMEKMIPVLDSNGNQLKNEKGNPKFKKLSQATPQEKALLKEKKLKVSLFPKRDASGQPLYTTYKVFELSQTTLKPESYPKAMPNRHFNFDTDHVKTNEVLEGLCDYAKTLGVTIRQDDARLLGNAKGAFYSNRQEILLNPDNTPGEKIGTTIHELAHATLHNPKVMASSAKPIPRYMAELEAEMTSYLVSKHFGLDTGDKAFRYMANWTDNLTVFSDKALTDSMTRIHKTTLLMVKEVEKYTNPMTPNRGQSENFLKSPDRGPKR</sequence>
<dbReference type="GO" id="GO:0003677">
    <property type="term" value="F:DNA binding"/>
    <property type="evidence" value="ECO:0007669"/>
    <property type="project" value="InterPro"/>
</dbReference>
<keyword evidence="4" id="KW-1185">Reference proteome</keyword>
<feature type="region of interest" description="Disordered" evidence="1">
    <location>
        <begin position="1425"/>
        <end position="1448"/>
    </location>
</feature>
<evidence type="ECO:0000259" key="2">
    <source>
        <dbReference type="Pfam" id="PF18813"/>
    </source>
</evidence>
<evidence type="ECO:0000313" key="3">
    <source>
        <dbReference type="EMBL" id="SFU33519.1"/>
    </source>
</evidence>
<dbReference type="Gene3D" id="3.40.1360.10">
    <property type="match status" value="1"/>
</dbReference>
<reference evidence="4" key="1">
    <citation type="submission" date="2016-10" db="EMBL/GenBank/DDBJ databases">
        <authorList>
            <person name="Varghese N."/>
            <person name="Submissions S."/>
        </authorList>
    </citation>
    <scope>NUCLEOTIDE SEQUENCE [LARGE SCALE GENOMIC DNA]</scope>
    <source>
        <strain evidence="4">LMG 15572</strain>
    </source>
</reference>
<dbReference type="EMBL" id="FPBN01000001">
    <property type="protein sequence ID" value="SFU33519.1"/>
    <property type="molecule type" value="Genomic_DNA"/>
</dbReference>
<organism evidence="3 4">
    <name type="scientific">Streptococcus gallolyticus</name>
    <dbReference type="NCBI Taxonomy" id="315405"/>
    <lineage>
        <taxon>Bacteria</taxon>
        <taxon>Bacillati</taxon>
        <taxon>Bacillota</taxon>
        <taxon>Bacilli</taxon>
        <taxon>Lactobacillales</taxon>
        <taxon>Streptococcaceae</taxon>
        <taxon>Streptococcus</taxon>
    </lineage>
</organism>
<evidence type="ECO:0000256" key="1">
    <source>
        <dbReference type="SAM" id="MobiDB-lite"/>
    </source>
</evidence>
<dbReference type="SUPFAM" id="SSF57783">
    <property type="entry name" value="Zinc beta-ribbon"/>
    <property type="match status" value="1"/>
</dbReference>
<gene>
    <name evidence="3" type="ORF">SAMN05660328_101298</name>
</gene>
<feature type="compositionally biased region" description="Polar residues" evidence="1">
    <location>
        <begin position="1425"/>
        <end position="1444"/>
    </location>
</feature>
<dbReference type="GO" id="GO:0008270">
    <property type="term" value="F:zinc ion binding"/>
    <property type="evidence" value="ECO:0007669"/>
    <property type="project" value="InterPro"/>
</dbReference>
<dbReference type="Gene3D" id="3.90.580.10">
    <property type="entry name" value="Zinc finger, CHC2-type domain"/>
    <property type="match status" value="1"/>
</dbReference>